<dbReference type="PANTHER" id="PTHR37947:SF1">
    <property type="entry name" value="BLL2462 PROTEIN"/>
    <property type="match status" value="1"/>
</dbReference>
<accession>A0A518DMS9</accession>
<keyword evidence="3" id="KW-1185">Reference proteome</keyword>
<sequence length="998" mass="110539">MPAFLSDHVLQVPQTGLLADAASNATINFSRLAEFTEWWHWVLLLFASVAIVGLIGMMYVLDSRELSSGATVLLLSLRVFALLGLLLFFLDLEKRTEHRLVKDSRVVVMLDNSLSMGLRDTESLDSKGAASRSEELARSIADGPMLAELRQTHHVVAYRFGEDAKPEEIGSFPKLTNEQVKAEQSEVGQLLARLDQSRFIGQLAGGLLLVSLLSGFVYWILRWTSASKTASLAAAGVLWTAFLAVSIAALVLTPEFQMESLANFTPGRIAVLVLGLTPFIAVAIALAVTIRSQSAADLHSWIAVCGVWSLLACGVTLAVAHLRVPELAPQEIVGIEDASQALDKAKKIDDSEEKAEDPADSIEWMTELRPRGAQTRLGDSLRYLVNRERGGPIAGIVLLTDGGQNSGVAPDVAVRAAQDAKIPVYAVGLGSDKLPINVSVVDLQAPPRVYPGDEYAVVGLLRASGLKGRRVRVELYVSQDDGPEVLEEERTQVLETDGKTVSLRFEMPPKEGGRYAYTLKVVPPDGDHDNRDNAKSAKVEVVERRNKVLVLAGGPTREFRFLRNQLYRDRDTEVHVILQTGQPGISQEADELLFEFPSHPDELFQYDCVIAFDPDWRLLTEDQVRLLERWVAEKAGGLIVVAGPVYTPLWTGQRRGDRRFDILKGLYPVVFYQQGAATIRLGRFGGEEPWKLDFTPEGRRAEFLWLEDNAIDSEASWDSFEGVYGYYAVREAKKGGQIYAHFSDPDTMIDDQLPIYLAGQFYGAGRVFFQASGEMWRIRAIDDRAFEQYYTKLIRWASQGRLLRDSSRGVLLVDQDRCILGEQVAVTAILQDAQHRPLTDSEVTAVLIQPDGTHSPLRMPMLRDAAREGAYAAGFTASQEGDYRVEIKVPGELDEVLSAEVRARAPDLEVEKPQRNDVLLQQLTDETEGRYYVGLAAAMKPAPGNPAVFEIASAEKTSFVPAATPDRSYSRVLRWWLLMLICVSLCLEWTVRRISRLA</sequence>
<evidence type="ECO:0000313" key="2">
    <source>
        <dbReference type="EMBL" id="QDU93146.1"/>
    </source>
</evidence>
<evidence type="ECO:0000256" key="1">
    <source>
        <dbReference type="SAM" id="Phobius"/>
    </source>
</evidence>
<feature type="transmembrane region" description="Helical" evidence="1">
    <location>
        <begin position="232"/>
        <end position="253"/>
    </location>
</feature>
<organism evidence="2 3">
    <name type="scientific">Lignipirellula cremea</name>
    <dbReference type="NCBI Taxonomy" id="2528010"/>
    <lineage>
        <taxon>Bacteria</taxon>
        <taxon>Pseudomonadati</taxon>
        <taxon>Planctomycetota</taxon>
        <taxon>Planctomycetia</taxon>
        <taxon>Pirellulales</taxon>
        <taxon>Pirellulaceae</taxon>
        <taxon>Lignipirellula</taxon>
    </lineage>
</organism>
<dbReference type="Proteomes" id="UP000317648">
    <property type="component" value="Chromosome"/>
</dbReference>
<evidence type="ECO:0000313" key="3">
    <source>
        <dbReference type="Proteomes" id="UP000317648"/>
    </source>
</evidence>
<name>A0A518DMS9_9BACT</name>
<dbReference type="KEGG" id="lcre:Pla8534_09250"/>
<dbReference type="PANTHER" id="PTHR37947">
    <property type="entry name" value="BLL2462 PROTEIN"/>
    <property type="match status" value="1"/>
</dbReference>
<proteinExistence type="predicted"/>
<dbReference type="SUPFAM" id="SSF53300">
    <property type="entry name" value="vWA-like"/>
    <property type="match status" value="1"/>
</dbReference>
<dbReference type="SUPFAM" id="SSF52317">
    <property type="entry name" value="Class I glutamine amidotransferase-like"/>
    <property type="match status" value="1"/>
</dbReference>
<feature type="transmembrane region" description="Helical" evidence="1">
    <location>
        <begin position="72"/>
        <end position="90"/>
    </location>
</feature>
<protein>
    <recommendedName>
        <fullName evidence="4">von Willebrand factor type A domain protein</fullName>
    </recommendedName>
</protein>
<dbReference type="Gene3D" id="3.40.50.410">
    <property type="entry name" value="von Willebrand factor, type A domain"/>
    <property type="match status" value="1"/>
</dbReference>
<dbReference type="RefSeq" id="WP_145049698.1">
    <property type="nucleotide sequence ID" value="NZ_CP036433.1"/>
</dbReference>
<dbReference type="EMBL" id="CP036433">
    <property type="protein sequence ID" value="QDU93146.1"/>
    <property type="molecule type" value="Genomic_DNA"/>
</dbReference>
<dbReference type="InterPro" id="IPR036465">
    <property type="entry name" value="vWFA_dom_sf"/>
</dbReference>
<keyword evidence="1" id="KW-1133">Transmembrane helix</keyword>
<reference evidence="2 3" key="1">
    <citation type="submission" date="2019-02" db="EMBL/GenBank/DDBJ databases">
        <title>Deep-cultivation of Planctomycetes and their phenomic and genomic characterization uncovers novel biology.</title>
        <authorList>
            <person name="Wiegand S."/>
            <person name="Jogler M."/>
            <person name="Boedeker C."/>
            <person name="Pinto D."/>
            <person name="Vollmers J."/>
            <person name="Rivas-Marin E."/>
            <person name="Kohn T."/>
            <person name="Peeters S.H."/>
            <person name="Heuer A."/>
            <person name="Rast P."/>
            <person name="Oberbeckmann S."/>
            <person name="Bunk B."/>
            <person name="Jeske O."/>
            <person name="Meyerdierks A."/>
            <person name="Storesund J.E."/>
            <person name="Kallscheuer N."/>
            <person name="Luecker S."/>
            <person name="Lage O.M."/>
            <person name="Pohl T."/>
            <person name="Merkel B.J."/>
            <person name="Hornburger P."/>
            <person name="Mueller R.-W."/>
            <person name="Bruemmer F."/>
            <person name="Labrenz M."/>
            <person name="Spormann A.M."/>
            <person name="Op den Camp H."/>
            <person name="Overmann J."/>
            <person name="Amann R."/>
            <person name="Jetten M.S.M."/>
            <person name="Mascher T."/>
            <person name="Medema M.H."/>
            <person name="Devos D.P."/>
            <person name="Kaster A.-K."/>
            <person name="Ovreas L."/>
            <person name="Rohde M."/>
            <person name="Galperin M.Y."/>
            <person name="Jogler C."/>
        </authorList>
    </citation>
    <scope>NUCLEOTIDE SEQUENCE [LARGE SCALE GENOMIC DNA]</scope>
    <source>
        <strain evidence="2 3">Pla85_3_4</strain>
    </source>
</reference>
<feature type="transmembrane region" description="Helical" evidence="1">
    <location>
        <begin position="199"/>
        <end position="220"/>
    </location>
</feature>
<dbReference type="OrthoDB" id="224647at2"/>
<keyword evidence="1" id="KW-0812">Transmembrane</keyword>
<gene>
    <name evidence="2" type="ORF">Pla8534_09250</name>
</gene>
<feature type="transmembrane region" description="Helical" evidence="1">
    <location>
        <begin position="301"/>
        <end position="322"/>
    </location>
</feature>
<evidence type="ECO:0008006" key="4">
    <source>
        <dbReference type="Google" id="ProtNLM"/>
    </source>
</evidence>
<feature type="transmembrane region" description="Helical" evidence="1">
    <location>
        <begin position="269"/>
        <end position="289"/>
    </location>
</feature>
<dbReference type="AlphaFoldDB" id="A0A518DMS9"/>
<dbReference type="InterPro" id="IPR029062">
    <property type="entry name" value="Class_I_gatase-like"/>
</dbReference>
<keyword evidence="1" id="KW-0472">Membrane</keyword>
<dbReference type="Gene3D" id="3.40.50.880">
    <property type="match status" value="1"/>
</dbReference>
<feature type="transmembrane region" description="Helical" evidence="1">
    <location>
        <begin position="38"/>
        <end position="60"/>
    </location>
</feature>